<accession>A0A4U1C1U4</accession>
<dbReference type="InterPro" id="IPR009057">
    <property type="entry name" value="Homeodomain-like_sf"/>
</dbReference>
<dbReference type="OrthoDB" id="9779074at2"/>
<dbReference type="Gene3D" id="1.10.10.60">
    <property type="entry name" value="Homeodomain-like"/>
    <property type="match status" value="2"/>
</dbReference>
<dbReference type="SUPFAM" id="SSF46689">
    <property type="entry name" value="Homeodomain-like"/>
    <property type="match status" value="1"/>
</dbReference>
<dbReference type="GO" id="GO:0003700">
    <property type="term" value="F:DNA-binding transcription factor activity"/>
    <property type="evidence" value="ECO:0007669"/>
    <property type="project" value="InterPro"/>
</dbReference>
<evidence type="ECO:0000313" key="7">
    <source>
        <dbReference type="Proteomes" id="UP000308181"/>
    </source>
</evidence>
<keyword evidence="2" id="KW-0238">DNA-binding</keyword>
<proteinExistence type="predicted"/>
<evidence type="ECO:0000256" key="1">
    <source>
        <dbReference type="ARBA" id="ARBA00023015"/>
    </source>
</evidence>
<dbReference type="InterPro" id="IPR018062">
    <property type="entry name" value="HTH_AraC-typ_CS"/>
</dbReference>
<dbReference type="Proteomes" id="UP000308181">
    <property type="component" value="Unassembled WGS sequence"/>
</dbReference>
<feature type="transmembrane region" description="Helical" evidence="4">
    <location>
        <begin position="227"/>
        <end position="249"/>
    </location>
</feature>
<dbReference type="GO" id="GO:0043565">
    <property type="term" value="F:sequence-specific DNA binding"/>
    <property type="evidence" value="ECO:0007669"/>
    <property type="project" value="InterPro"/>
</dbReference>
<evidence type="ECO:0000313" key="6">
    <source>
        <dbReference type="EMBL" id="TKB98964.1"/>
    </source>
</evidence>
<comment type="caution">
    <text evidence="6">The sequence shown here is derived from an EMBL/GenBank/DDBJ whole genome shotgun (WGS) entry which is preliminary data.</text>
</comment>
<dbReference type="Pfam" id="PF12833">
    <property type="entry name" value="HTH_18"/>
    <property type="match status" value="1"/>
</dbReference>
<keyword evidence="7" id="KW-1185">Reference proteome</keyword>
<feature type="transmembrane region" description="Helical" evidence="4">
    <location>
        <begin position="39"/>
        <end position="59"/>
    </location>
</feature>
<evidence type="ECO:0000256" key="2">
    <source>
        <dbReference type="ARBA" id="ARBA00023125"/>
    </source>
</evidence>
<feature type="transmembrane region" description="Helical" evidence="4">
    <location>
        <begin position="6"/>
        <end position="27"/>
    </location>
</feature>
<dbReference type="EMBL" id="SWBP01000002">
    <property type="protein sequence ID" value="TKB98964.1"/>
    <property type="molecule type" value="Genomic_DNA"/>
</dbReference>
<dbReference type="InterPro" id="IPR018060">
    <property type="entry name" value="HTH_AraC"/>
</dbReference>
<dbReference type="AlphaFoldDB" id="A0A4U1C1U4"/>
<evidence type="ECO:0000256" key="4">
    <source>
        <dbReference type="SAM" id="Phobius"/>
    </source>
</evidence>
<organism evidence="6 7">
    <name type="scientific">Pedobacter cryophilus</name>
    <dbReference type="NCBI Taxonomy" id="2571271"/>
    <lineage>
        <taxon>Bacteria</taxon>
        <taxon>Pseudomonadati</taxon>
        <taxon>Bacteroidota</taxon>
        <taxon>Sphingobacteriia</taxon>
        <taxon>Sphingobacteriales</taxon>
        <taxon>Sphingobacteriaceae</taxon>
        <taxon>Pedobacter</taxon>
    </lineage>
</organism>
<dbReference type="PROSITE" id="PS00041">
    <property type="entry name" value="HTH_ARAC_FAMILY_1"/>
    <property type="match status" value="1"/>
</dbReference>
<feature type="transmembrane region" description="Helical" evidence="4">
    <location>
        <begin position="71"/>
        <end position="93"/>
    </location>
</feature>
<keyword evidence="4" id="KW-0812">Transmembrane</keyword>
<dbReference type="RefSeq" id="WP_136825777.1">
    <property type="nucleotide sequence ID" value="NZ_SWBP01000002.1"/>
</dbReference>
<evidence type="ECO:0000256" key="3">
    <source>
        <dbReference type="ARBA" id="ARBA00023163"/>
    </source>
</evidence>
<keyword evidence="3" id="KW-0804">Transcription</keyword>
<dbReference type="PROSITE" id="PS01124">
    <property type="entry name" value="HTH_ARAC_FAMILY_2"/>
    <property type="match status" value="1"/>
</dbReference>
<gene>
    <name evidence="6" type="ORF">FA046_07570</name>
</gene>
<feature type="transmembrane region" description="Helical" evidence="4">
    <location>
        <begin position="145"/>
        <end position="162"/>
    </location>
</feature>
<name>A0A4U1C1U4_9SPHI</name>
<sequence>MLFEFNLYTSFLLIFFFHILVYAFLFFRRSQKQDNYADLIMGFFLIIGALLIVPFMVGFAGWYDHQPYRDILFFVPFVHSLAIGPLLYFYTRAISNYNFRIKGQLFLHLLPALIYLVITLINSLLDVFVYENYNLTNEYEDPDFAPWYTILSSFSILIYLFLSFKHYRHYKKFTQITTSFADLASLKWLRNFLYAFSILTILPFIKEILSTFYFFEKLRYFGPWYYYLAFAIVVYYIAINAYQAVLLPLRRIQFNPHSLAPYQLLENNNDDDEQEDILVLEPQIFPVNEKLIQLKAKLITLMEEQYLFERSDLTLTDVAIKLDTNAVILSKVVNQQFGLNFNDYVNQYRVNAVIKRIADPKFKNQTLLAIAFDAGFNSKATFNRAFKKFTGKNPKDYLSVA</sequence>
<keyword evidence="4" id="KW-0472">Membrane</keyword>
<evidence type="ECO:0000259" key="5">
    <source>
        <dbReference type="PROSITE" id="PS01124"/>
    </source>
</evidence>
<reference evidence="6 7" key="1">
    <citation type="submission" date="2019-04" db="EMBL/GenBank/DDBJ databases">
        <title>Pedobacter sp. AR-3-17 sp. nov., isolated from Arctic soil.</title>
        <authorList>
            <person name="Dahal R.H."/>
            <person name="Kim D.-U."/>
        </authorList>
    </citation>
    <scope>NUCLEOTIDE SEQUENCE [LARGE SCALE GENOMIC DNA]</scope>
    <source>
        <strain evidence="6 7">AR-3-17</strain>
    </source>
</reference>
<feature type="transmembrane region" description="Helical" evidence="4">
    <location>
        <begin position="105"/>
        <end position="125"/>
    </location>
</feature>
<dbReference type="PANTHER" id="PTHR43280:SF29">
    <property type="entry name" value="ARAC-FAMILY TRANSCRIPTIONAL REGULATOR"/>
    <property type="match status" value="1"/>
</dbReference>
<dbReference type="PANTHER" id="PTHR43280">
    <property type="entry name" value="ARAC-FAMILY TRANSCRIPTIONAL REGULATOR"/>
    <property type="match status" value="1"/>
</dbReference>
<feature type="transmembrane region" description="Helical" evidence="4">
    <location>
        <begin position="192"/>
        <end position="215"/>
    </location>
</feature>
<keyword evidence="1" id="KW-0805">Transcription regulation</keyword>
<dbReference type="SMART" id="SM00342">
    <property type="entry name" value="HTH_ARAC"/>
    <property type="match status" value="1"/>
</dbReference>
<protein>
    <submittedName>
        <fullName evidence="6">AraC family transcriptional regulator</fullName>
    </submittedName>
</protein>
<keyword evidence="4" id="KW-1133">Transmembrane helix</keyword>
<feature type="domain" description="HTH araC/xylS-type" evidence="5">
    <location>
        <begin position="296"/>
        <end position="400"/>
    </location>
</feature>